<organism evidence="3 4">
    <name type="scientific">Prorocentrum cordatum</name>
    <dbReference type="NCBI Taxonomy" id="2364126"/>
    <lineage>
        <taxon>Eukaryota</taxon>
        <taxon>Sar</taxon>
        <taxon>Alveolata</taxon>
        <taxon>Dinophyceae</taxon>
        <taxon>Prorocentrales</taxon>
        <taxon>Prorocentraceae</taxon>
        <taxon>Prorocentrum</taxon>
    </lineage>
</organism>
<gene>
    <name evidence="3" type="ORF">PCOR1329_LOCUS64806</name>
</gene>
<keyword evidence="4" id="KW-1185">Reference proteome</keyword>
<reference evidence="3" key="1">
    <citation type="submission" date="2023-10" db="EMBL/GenBank/DDBJ databases">
        <authorList>
            <person name="Chen Y."/>
            <person name="Shah S."/>
            <person name="Dougan E. K."/>
            <person name="Thang M."/>
            <person name="Chan C."/>
        </authorList>
    </citation>
    <scope>NUCLEOTIDE SEQUENCE [LARGE SCALE GENOMIC DNA]</scope>
</reference>
<feature type="region of interest" description="Disordered" evidence="2">
    <location>
        <begin position="82"/>
        <end position="107"/>
    </location>
</feature>
<accession>A0ABN9W7R1</accession>
<proteinExistence type="predicted"/>
<name>A0ABN9W7R1_9DINO</name>
<comment type="caution">
    <text evidence="3">The sequence shown here is derived from an EMBL/GenBank/DDBJ whole genome shotgun (WGS) entry which is preliminary data.</text>
</comment>
<feature type="compositionally biased region" description="Basic and acidic residues" evidence="2">
    <location>
        <begin position="218"/>
        <end position="232"/>
    </location>
</feature>
<dbReference type="Proteomes" id="UP001189429">
    <property type="component" value="Unassembled WGS sequence"/>
</dbReference>
<feature type="coiled-coil region" evidence="1">
    <location>
        <begin position="3"/>
        <end position="30"/>
    </location>
</feature>
<protein>
    <submittedName>
        <fullName evidence="3">Uncharacterized protein</fullName>
    </submittedName>
</protein>
<keyword evidence="1" id="KW-0175">Coiled coil</keyword>
<evidence type="ECO:0000256" key="1">
    <source>
        <dbReference type="SAM" id="Coils"/>
    </source>
</evidence>
<sequence>MMDEKLRAIMEEMQERLRRMKDEMQAQMEMRLESHREATQALLSTSGENTQLLVNSHRKGIEERLMAQQKGFDERLASLTLSSSSLPEQEGELPLTPRDQQEQEESMSEEAAQCLEAFRLLEWRVGELLKRERTSFRNATSSLVMALQQDRVDREALESRLEQTVEACRKAAHDTRSALDLGLADHASMVRALREELNQRGFTGLPQERAWLPASGGRDGRGAGDQDGRARSYADGLDVSARTSPISSRLAGQEDRVITV</sequence>
<evidence type="ECO:0000313" key="4">
    <source>
        <dbReference type="Proteomes" id="UP001189429"/>
    </source>
</evidence>
<evidence type="ECO:0000256" key="2">
    <source>
        <dbReference type="SAM" id="MobiDB-lite"/>
    </source>
</evidence>
<feature type="region of interest" description="Disordered" evidence="2">
    <location>
        <begin position="210"/>
        <end position="236"/>
    </location>
</feature>
<evidence type="ECO:0000313" key="3">
    <source>
        <dbReference type="EMBL" id="CAK0882234.1"/>
    </source>
</evidence>
<dbReference type="EMBL" id="CAUYUJ010018281">
    <property type="protein sequence ID" value="CAK0882234.1"/>
    <property type="molecule type" value="Genomic_DNA"/>
</dbReference>